<dbReference type="RefSeq" id="WP_155322686.1">
    <property type="nucleotide sequence ID" value="NZ_AP021876.1"/>
</dbReference>
<dbReference type="KEGG" id="dov:DSCO28_27240"/>
<evidence type="ECO:0000313" key="3">
    <source>
        <dbReference type="Proteomes" id="UP000425960"/>
    </source>
</evidence>
<proteinExistence type="inferred from homology"/>
<dbReference type="NCBIfam" id="NF040772">
    <property type="entry name" value="double_cubane"/>
    <property type="match status" value="1"/>
</dbReference>
<dbReference type="AlphaFoldDB" id="A0A5K7ZIU2"/>
<sequence length="387" mass="42695">MNKPGNGQGARTILNRLQQITEENLLDIERLKSDGRSAIGFYCLYSPTEIAVAADAIPLPLCGTRNDPIPEAEAVLPRNLCPLIKSSFGFAITDTCPFFRFSDIIVGDTTCDGKKKMFELLGAHKTTHVLQLPQRQDSAMAFSLWRSELERFRAIVEAQTGIPITDARLGGAIDLMNRERRARKAVMDLNQRMPAPLSGSLLLEILFKVGFLADKEKGIALMNAVVAESGSGAFRPKGKSGRRRRRILITGVPIGLGSEKVVKIVEQGGADVVAFENCSGYKQAFEVDEKKAPMDALAEQYLATPCSVMSPNAGRFTLLAQMITDFAVDGVIDLTWQACHTYNVEAYCINTFIQDKFGFSSLHLETDYAESDTEQLRVRIEAYLEML</sequence>
<organism evidence="2 3">
    <name type="scientific">Desulfosarcina ovata subsp. sediminis</name>
    <dbReference type="NCBI Taxonomy" id="885957"/>
    <lineage>
        <taxon>Bacteria</taxon>
        <taxon>Pseudomonadati</taxon>
        <taxon>Thermodesulfobacteriota</taxon>
        <taxon>Desulfobacteria</taxon>
        <taxon>Desulfobacterales</taxon>
        <taxon>Desulfosarcinaceae</taxon>
        <taxon>Desulfosarcina</taxon>
    </lineage>
</organism>
<dbReference type="Gene3D" id="3.40.50.11900">
    <property type="match status" value="1"/>
</dbReference>
<dbReference type="Pfam" id="PF06050">
    <property type="entry name" value="HGD-D"/>
    <property type="match status" value="1"/>
</dbReference>
<dbReference type="InterPro" id="IPR047678">
    <property type="entry name" value="YjiM-like"/>
</dbReference>
<dbReference type="EMBL" id="AP021876">
    <property type="protein sequence ID" value="BBO82158.1"/>
    <property type="molecule type" value="Genomic_DNA"/>
</dbReference>
<dbReference type="Proteomes" id="UP000425960">
    <property type="component" value="Chromosome"/>
</dbReference>
<dbReference type="InterPro" id="IPR010327">
    <property type="entry name" value="FldB/FldC_alpha/beta"/>
</dbReference>
<comment type="similarity">
    <text evidence="1">Belongs to the FldB/FldC dehydratase alpha/beta subunit family.</text>
</comment>
<name>A0A5K7ZIU2_9BACT</name>
<dbReference type="Gene3D" id="3.40.50.11890">
    <property type="match status" value="1"/>
</dbReference>
<protein>
    <submittedName>
        <fullName evidence="2">2-hydroxyglutaryl-CoA dehydratase</fullName>
    </submittedName>
</protein>
<dbReference type="PANTHER" id="PTHR30548:SF6">
    <property type="entry name" value="DEHYDRATASE SUBUNIT YJIM-RELATED"/>
    <property type="match status" value="1"/>
</dbReference>
<dbReference type="PANTHER" id="PTHR30548">
    <property type="entry name" value="2-HYDROXYGLUTARYL-COA DEHYDRATASE, D-COMPONENT-RELATED"/>
    <property type="match status" value="1"/>
</dbReference>
<evidence type="ECO:0000256" key="1">
    <source>
        <dbReference type="ARBA" id="ARBA00005806"/>
    </source>
</evidence>
<accession>A0A5K7ZIU2</accession>
<gene>
    <name evidence="2" type="ORF">DSCO28_27240</name>
</gene>
<reference evidence="2 3" key="1">
    <citation type="submission" date="2019-11" db="EMBL/GenBank/DDBJ databases">
        <title>Comparative genomics of hydrocarbon-degrading Desulfosarcina strains.</title>
        <authorList>
            <person name="Watanabe M."/>
            <person name="Kojima H."/>
            <person name="Fukui M."/>
        </authorList>
    </citation>
    <scope>NUCLEOTIDE SEQUENCE [LARGE SCALE GENOMIC DNA]</scope>
    <source>
        <strain evidence="2 3">28bB2T</strain>
    </source>
</reference>
<dbReference type="Gene3D" id="1.20.1270.370">
    <property type="match status" value="1"/>
</dbReference>
<evidence type="ECO:0000313" key="2">
    <source>
        <dbReference type="EMBL" id="BBO82158.1"/>
    </source>
</evidence>